<evidence type="ECO:0000313" key="2">
    <source>
        <dbReference type="EMBL" id="CAE7226096.1"/>
    </source>
</evidence>
<gene>
    <name evidence="2" type="ORF">SNAT2548_LOCUS8772</name>
</gene>
<feature type="compositionally biased region" description="Acidic residues" evidence="1">
    <location>
        <begin position="385"/>
        <end position="403"/>
    </location>
</feature>
<keyword evidence="3" id="KW-1185">Reference proteome</keyword>
<evidence type="ECO:0000313" key="3">
    <source>
        <dbReference type="Proteomes" id="UP000604046"/>
    </source>
</evidence>
<dbReference type="EMBL" id="CAJNDS010000660">
    <property type="protein sequence ID" value="CAE7226096.1"/>
    <property type="molecule type" value="Genomic_DNA"/>
</dbReference>
<comment type="caution">
    <text evidence="2">The sequence shown here is derived from an EMBL/GenBank/DDBJ whole genome shotgun (WGS) entry which is preliminary data.</text>
</comment>
<feature type="compositionally biased region" description="Basic and acidic residues" evidence="1">
    <location>
        <begin position="364"/>
        <end position="379"/>
    </location>
</feature>
<proteinExistence type="predicted"/>
<dbReference type="Proteomes" id="UP000604046">
    <property type="component" value="Unassembled WGS sequence"/>
</dbReference>
<evidence type="ECO:0000256" key="1">
    <source>
        <dbReference type="SAM" id="MobiDB-lite"/>
    </source>
</evidence>
<accession>A0A812KF44</accession>
<reference evidence="2" key="1">
    <citation type="submission" date="2021-02" db="EMBL/GenBank/DDBJ databases">
        <authorList>
            <person name="Dougan E. K."/>
            <person name="Rhodes N."/>
            <person name="Thang M."/>
            <person name="Chan C."/>
        </authorList>
    </citation>
    <scope>NUCLEOTIDE SEQUENCE</scope>
</reference>
<dbReference type="AlphaFoldDB" id="A0A812KF44"/>
<sequence length="403" mass="44025">MSSQKLERETRAAACPSYILQHYHSTGCCGGAFSFRAALMDPKKEPYLCTAPREFRETTAADIQLSLDDKRRGGGPRVGSFQEAIPGEGWQALPKYDFTTKSRSSAFNERMHVEWENHVDHILKNDGDLPVASVVAKAGFRSCAPCCRDMLALARPTGKTFIMVDLAENDRRGTFHFVTGDSYLPVPKEACEEQEVARLKDITLRAQSGEFQSSEDIRDAVLAGNFPIDKTAQALYASDPALLPPGVARGLTGRGLLEVLHGEHFARLTAEYGASILRDASSPMAQRQAVLICRARARAALAAAWKPHLKEVDVEAYANAAITPLLPEEPDAYLRTKLAKTLAPSLAAPPPPVASRGTRRRWARRGEGKAGKEAVHDDGVSTAVPEDDDAVSWQDMEDPDEDL</sequence>
<name>A0A812KF44_9DINO</name>
<protein>
    <submittedName>
        <fullName evidence="2">Uncharacterized protein</fullName>
    </submittedName>
</protein>
<feature type="region of interest" description="Disordered" evidence="1">
    <location>
        <begin position="344"/>
        <end position="403"/>
    </location>
</feature>
<organism evidence="2 3">
    <name type="scientific">Symbiodinium natans</name>
    <dbReference type="NCBI Taxonomy" id="878477"/>
    <lineage>
        <taxon>Eukaryota</taxon>
        <taxon>Sar</taxon>
        <taxon>Alveolata</taxon>
        <taxon>Dinophyceae</taxon>
        <taxon>Suessiales</taxon>
        <taxon>Symbiodiniaceae</taxon>
        <taxon>Symbiodinium</taxon>
    </lineage>
</organism>